<comment type="caution">
    <text evidence="1">The sequence shown here is derived from an EMBL/GenBank/DDBJ whole genome shotgun (WGS) entry which is preliminary data.</text>
</comment>
<evidence type="ECO:0000313" key="2">
    <source>
        <dbReference type="Proteomes" id="UP000356253"/>
    </source>
</evidence>
<protein>
    <submittedName>
        <fullName evidence="1">Uncharacterized protein</fullName>
    </submittedName>
</protein>
<evidence type="ECO:0000313" key="1">
    <source>
        <dbReference type="EMBL" id="VVU99515.1"/>
    </source>
</evidence>
<sequence length="161" mass="18590">MKIGELIIQWTMSNIIKKLNKFFILPLSILVIFSSCNNEEKTNHIDITFKDSTITEAEKFKFYKAQNGALYLDINNLDVIDEIKSKIVDKVVFSINDTIYNSTIVKEYFPSKIVNTKFFIYSDNKSGKIIIDSIEGKEMFFVGWSSDIKIPKELLINDNPN</sequence>
<name>A0AC61Y4U7_9FLAO</name>
<gene>
    <name evidence="1" type="ORF">FVB9532_00769</name>
</gene>
<organism evidence="1 2">
    <name type="scientific">Mesonia oceanica</name>
    <dbReference type="NCBI Taxonomy" id="2687242"/>
    <lineage>
        <taxon>Bacteria</taxon>
        <taxon>Pseudomonadati</taxon>
        <taxon>Bacteroidota</taxon>
        <taxon>Flavobacteriia</taxon>
        <taxon>Flavobacteriales</taxon>
        <taxon>Flavobacteriaceae</taxon>
        <taxon>Mesonia</taxon>
    </lineage>
</organism>
<dbReference type="Proteomes" id="UP000356253">
    <property type="component" value="Unassembled WGS sequence"/>
</dbReference>
<reference evidence="1" key="1">
    <citation type="submission" date="2019-09" db="EMBL/GenBank/DDBJ databases">
        <authorList>
            <person name="Rodrigo-Torres L."/>
            <person name="Arahal R. D."/>
            <person name="Lucena T."/>
        </authorList>
    </citation>
    <scope>NUCLEOTIDE SEQUENCE</scope>
    <source>
        <strain evidence="1">ISS653</strain>
    </source>
</reference>
<accession>A0AC61Y4U7</accession>
<proteinExistence type="predicted"/>
<dbReference type="EMBL" id="CABVMM010000002">
    <property type="protein sequence ID" value="VVU99515.1"/>
    <property type="molecule type" value="Genomic_DNA"/>
</dbReference>
<keyword evidence="2" id="KW-1185">Reference proteome</keyword>